<keyword evidence="2" id="KW-0812">Transmembrane</keyword>
<dbReference type="AlphaFoldDB" id="A0A0G4FPD9"/>
<gene>
    <name evidence="3" type="ORF">Cvel_3597</name>
</gene>
<feature type="region of interest" description="Disordered" evidence="1">
    <location>
        <begin position="124"/>
        <end position="150"/>
    </location>
</feature>
<feature type="transmembrane region" description="Helical" evidence="2">
    <location>
        <begin position="90"/>
        <end position="113"/>
    </location>
</feature>
<evidence type="ECO:0000313" key="3">
    <source>
        <dbReference type="EMBL" id="CEM16239.1"/>
    </source>
</evidence>
<evidence type="ECO:0000256" key="1">
    <source>
        <dbReference type="SAM" id="MobiDB-lite"/>
    </source>
</evidence>
<dbReference type="VEuPathDB" id="CryptoDB:Cvel_3597"/>
<accession>A0A0G4FPD9</accession>
<feature type="transmembrane region" description="Helical" evidence="2">
    <location>
        <begin position="40"/>
        <end position="57"/>
    </location>
</feature>
<dbReference type="PhylomeDB" id="A0A0G4FPD9"/>
<proteinExistence type="predicted"/>
<protein>
    <recommendedName>
        <fullName evidence="4">Transmembrane protein</fullName>
    </recommendedName>
</protein>
<sequence length="232" mass="25688">MPPEAPSSSSDSPSSSSGLLTGTLENARQRIFLQQPTSTLLLQASGVLTAVWVYRSMKTMNRFLEGRYADIFFQIRRPSSIANRLKGFKFLVLGGLIIPVSALGVWCLSGQLLDASERSASSMGSRHSEAALGRAADGKETEEGKGKEPLPDFSVPRFLETSLHQKFSLARYRLREWIRLLGVGTEEQVSAFRNWASFNKDYHGQIGDEIAKRRNIADLPKLQPTLRSEQGS</sequence>
<reference evidence="3" key="1">
    <citation type="submission" date="2014-11" db="EMBL/GenBank/DDBJ databases">
        <authorList>
            <person name="Otto D Thomas"/>
            <person name="Naeem Raeece"/>
        </authorList>
    </citation>
    <scope>NUCLEOTIDE SEQUENCE</scope>
</reference>
<organism evidence="3">
    <name type="scientific">Chromera velia CCMP2878</name>
    <dbReference type="NCBI Taxonomy" id="1169474"/>
    <lineage>
        <taxon>Eukaryota</taxon>
        <taxon>Sar</taxon>
        <taxon>Alveolata</taxon>
        <taxon>Colpodellida</taxon>
        <taxon>Chromeraceae</taxon>
        <taxon>Chromera</taxon>
    </lineage>
</organism>
<evidence type="ECO:0008006" key="4">
    <source>
        <dbReference type="Google" id="ProtNLM"/>
    </source>
</evidence>
<keyword evidence="2" id="KW-1133">Transmembrane helix</keyword>
<dbReference type="EMBL" id="CDMZ01000529">
    <property type="protein sequence ID" value="CEM16239.1"/>
    <property type="molecule type" value="Genomic_DNA"/>
</dbReference>
<name>A0A0G4FPD9_9ALVE</name>
<evidence type="ECO:0000256" key="2">
    <source>
        <dbReference type="SAM" id="Phobius"/>
    </source>
</evidence>
<feature type="compositionally biased region" description="Basic and acidic residues" evidence="1">
    <location>
        <begin position="136"/>
        <end position="150"/>
    </location>
</feature>
<keyword evidence="2" id="KW-0472">Membrane</keyword>